<dbReference type="InterPro" id="IPR010131">
    <property type="entry name" value="MdtP/NodT-like"/>
</dbReference>
<dbReference type="PANTHER" id="PTHR30203">
    <property type="entry name" value="OUTER MEMBRANE CATION EFFLUX PROTEIN"/>
    <property type="match status" value="1"/>
</dbReference>
<evidence type="ECO:0000256" key="2">
    <source>
        <dbReference type="SAM" id="Coils"/>
    </source>
</evidence>
<gene>
    <name evidence="3" type="ORF">OJ996_15675</name>
</gene>
<reference evidence="3" key="1">
    <citation type="submission" date="2022-10" db="EMBL/GenBank/DDBJ databases">
        <title>Luteolibacter sp. GHJ8, whole genome shotgun sequencing project.</title>
        <authorList>
            <person name="Zhao G."/>
            <person name="Shen L."/>
        </authorList>
    </citation>
    <scope>NUCLEOTIDE SEQUENCE</scope>
    <source>
        <strain evidence="3">GHJ8</strain>
    </source>
</reference>
<feature type="coiled-coil region" evidence="2">
    <location>
        <begin position="96"/>
        <end position="128"/>
    </location>
</feature>
<organism evidence="3 4">
    <name type="scientific">Luteolibacter rhizosphaerae</name>
    <dbReference type="NCBI Taxonomy" id="2989719"/>
    <lineage>
        <taxon>Bacteria</taxon>
        <taxon>Pseudomonadati</taxon>
        <taxon>Verrucomicrobiota</taxon>
        <taxon>Verrucomicrobiia</taxon>
        <taxon>Verrucomicrobiales</taxon>
        <taxon>Verrucomicrobiaceae</taxon>
        <taxon>Luteolibacter</taxon>
    </lineage>
</organism>
<proteinExistence type="inferred from homology"/>
<dbReference type="PANTHER" id="PTHR30203:SF24">
    <property type="entry name" value="BLR4935 PROTEIN"/>
    <property type="match status" value="1"/>
</dbReference>
<protein>
    <submittedName>
        <fullName evidence="3">TolC family protein</fullName>
    </submittedName>
</protein>
<accession>A0ABT3G5A2</accession>
<dbReference type="Proteomes" id="UP001165653">
    <property type="component" value="Unassembled WGS sequence"/>
</dbReference>
<evidence type="ECO:0000256" key="1">
    <source>
        <dbReference type="ARBA" id="ARBA00007613"/>
    </source>
</evidence>
<comment type="caution">
    <text evidence="3">The sequence shown here is derived from an EMBL/GenBank/DDBJ whole genome shotgun (WGS) entry which is preliminary data.</text>
</comment>
<dbReference type="Pfam" id="PF02321">
    <property type="entry name" value="OEP"/>
    <property type="match status" value="1"/>
</dbReference>
<dbReference type="RefSeq" id="WP_264514569.1">
    <property type="nucleotide sequence ID" value="NZ_JAPDDR010000008.1"/>
</dbReference>
<evidence type="ECO:0000313" key="4">
    <source>
        <dbReference type="Proteomes" id="UP001165653"/>
    </source>
</evidence>
<name>A0ABT3G5A2_9BACT</name>
<dbReference type="SUPFAM" id="SSF56954">
    <property type="entry name" value="Outer membrane efflux proteins (OEP)"/>
    <property type="match status" value="1"/>
</dbReference>
<comment type="similarity">
    <text evidence="1">Belongs to the outer membrane factor (OMF) (TC 1.B.17) family.</text>
</comment>
<sequence length="408" mass="44726">MHRFIPRAIAAWCAAISMGHAEPGVVISLASVGDRVRAQNPGLAAARLRIREAQGRQTQSGRLSNPELGIEMSHDPRYRERSLEIGFSQRFPVTNRLRLEKNVSATEVKVAQAEVREVERQLIAEARQGIVKVLAVRKRRELLKDQEALSKEFAEFLSGVAEKGEGSPLDAGQAKLEAASLTLEMRQLDASEAAAIGEIKPLLGVRPNEPLHVGGSLPEASLPASAVDPSKRPDFQAAVLGAQAAGQNVAVEQSKRYEDVEAGVFFGAERSEDAPEGYDREGIMGLRFTLPLPLWNKNEGAIEEAKAKHERMEKEASALARGIRLEAEAAKAEMQEWLKLLGEAQNGLLPLADEQAKAAEEAYKKGQGEIQTVFRTREKQVQLMAARLDALREFHLARVRYESALAKP</sequence>
<dbReference type="InterPro" id="IPR003423">
    <property type="entry name" value="OMP_efflux"/>
</dbReference>
<dbReference type="EMBL" id="JAPDDR010000008">
    <property type="protein sequence ID" value="MCW1915026.1"/>
    <property type="molecule type" value="Genomic_DNA"/>
</dbReference>
<keyword evidence="2" id="KW-0175">Coiled coil</keyword>
<feature type="coiled-coil region" evidence="2">
    <location>
        <begin position="295"/>
        <end position="322"/>
    </location>
</feature>
<evidence type="ECO:0000313" key="3">
    <source>
        <dbReference type="EMBL" id="MCW1915026.1"/>
    </source>
</evidence>
<dbReference type="Gene3D" id="1.20.1600.10">
    <property type="entry name" value="Outer membrane efflux proteins (OEP)"/>
    <property type="match status" value="1"/>
</dbReference>
<keyword evidence="4" id="KW-1185">Reference proteome</keyword>